<evidence type="ECO:0000313" key="3">
    <source>
        <dbReference type="EMBL" id="UKJ90680.1"/>
    </source>
</evidence>
<feature type="domain" description="FHA" evidence="2">
    <location>
        <begin position="128"/>
        <end position="182"/>
    </location>
</feature>
<dbReference type="SUPFAM" id="SSF49879">
    <property type="entry name" value="SMAD/FHA domain"/>
    <property type="match status" value="1"/>
</dbReference>
<dbReference type="AlphaFoldDB" id="A0A976QWA5"/>
<accession>A0A976QWA5</accession>
<dbReference type="Proteomes" id="UP000244803">
    <property type="component" value="Chromosome 2"/>
</dbReference>
<dbReference type="Pfam" id="PF00498">
    <property type="entry name" value="FHA"/>
    <property type="match status" value="1"/>
</dbReference>
<feature type="region of interest" description="Disordered" evidence="1">
    <location>
        <begin position="48"/>
        <end position="68"/>
    </location>
</feature>
<dbReference type="InterPro" id="IPR000253">
    <property type="entry name" value="FHA_dom"/>
</dbReference>
<dbReference type="EMBL" id="CP056068">
    <property type="protein sequence ID" value="UKJ90680.1"/>
    <property type="molecule type" value="Genomic_DNA"/>
</dbReference>
<dbReference type="OrthoDB" id="444265at2759"/>
<dbReference type="PROSITE" id="PS50006">
    <property type="entry name" value="FHA_DOMAIN"/>
    <property type="match status" value="1"/>
</dbReference>
<gene>
    <name evidence="3" type="ORF">MACJ_001614</name>
</gene>
<dbReference type="SMART" id="SM00240">
    <property type="entry name" value="FHA"/>
    <property type="match status" value="1"/>
</dbReference>
<dbReference type="PANTHER" id="PTHR23308">
    <property type="entry name" value="NUCLEAR INHIBITOR OF PROTEIN PHOSPHATASE-1"/>
    <property type="match status" value="1"/>
</dbReference>
<dbReference type="InterPro" id="IPR008984">
    <property type="entry name" value="SMAD_FHA_dom_sf"/>
</dbReference>
<sequence>MSHRYKSDPDDYRSVKKEIKKEDKYENRYKDRLKTEYKREVKVEDSKKYKKEVVETPSPAPVEKEKPNFEPSGLLAAETNNRNGILLKYSAPEESAMPNLSWRLYIFKSDDKDNNLLKVIKIDEREFYIIGKDDRIADISLYHPSISKQHAVIQYRQIDDEIIPYLIDLNSTNGTFLNDMKLESSKYYELREKDIIKFGYSTREYVLLNDKST</sequence>
<reference evidence="3" key="1">
    <citation type="submission" date="2022-07" db="EMBL/GenBank/DDBJ databases">
        <title>Evaluation of T. orientalis genome assembly methods using nanopore sequencing and analysis of variation between genomes.</title>
        <authorList>
            <person name="Yam J."/>
            <person name="Micallef M.L."/>
            <person name="Liu M."/>
            <person name="Djordjevic S.P."/>
            <person name="Bogema D.R."/>
            <person name="Jenkins C."/>
        </authorList>
    </citation>
    <scope>NUCLEOTIDE SEQUENCE</scope>
    <source>
        <strain evidence="3">Fish Creek</strain>
    </source>
</reference>
<evidence type="ECO:0000256" key="1">
    <source>
        <dbReference type="SAM" id="MobiDB-lite"/>
    </source>
</evidence>
<dbReference type="Gene3D" id="2.60.200.20">
    <property type="match status" value="1"/>
</dbReference>
<evidence type="ECO:0000259" key="2">
    <source>
        <dbReference type="PROSITE" id="PS50006"/>
    </source>
</evidence>
<organism evidence="3 4">
    <name type="scientific">Theileria orientalis</name>
    <dbReference type="NCBI Taxonomy" id="68886"/>
    <lineage>
        <taxon>Eukaryota</taxon>
        <taxon>Sar</taxon>
        <taxon>Alveolata</taxon>
        <taxon>Apicomplexa</taxon>
        <taxon>Aconoidasida</taxon>
        <taxon>Piroplasmida</taxon>
        <taxon>Theileriidae</taxon>
        <taxon>Theileria</taxon>
    </lineage>
</organism>
<evidence type="ECO:0000313" key="4">
    <source>
        <dbReference type="Proteomes" id="UP000244803"/>
    </source>
</evidence>
<proteinExistence type="predicted"/>
<protein>
    <recommendedName>
        <fullName evidence="2">FHA domain-containing protein</fullName>
    </recommendedName>
</protein>
<name>A0A976QWA5_THEOR</name>
<dbReference type="InterPro" id="IPR050923">
    <property type="entry name" value="Cell_Proc_Reg/RNA_Proc"/>
</dbReference>